<dbReference type="GO" id="GO:0008380">
    <property type="term" value="P:RNA splicing"/>
    <property type="evidence" value="ECO:0007669"/>
    <property type="project" value="UniProtKB-KW"/>
</dbReference>
<dbReference type="EMBL" id="JBGBPQ010000020">
    <property type="protein sequence ID" value="KAL1504444.1"/>
    <property type="molecule type" value="Genomic_DNA"/>
</dbReference>
<comment type="similarity">
    <text evidence="2">Belongs to the RRM U1 A/B'' family.</text>
</comment>
<evidence type="ECO:0000256" key="6">
    <source>
        <dbReference type="ARBA" id="ARBA00022884"/>
    </source>
</evidence>
<organism evidence="13 14">
    <name type="scientific">Prymnesium parvum</name>
    <name type="common">Toxic golden alga</name>
    <dbReference type="NCBI Taxonomy" id="97485"/>
    <lineage>
        <taxon>Eukaryota</taxon>
        <taxon>Haptista</taxon>
        <taxon>Haptophyta</taxon>
        <taxon>Prymnesiophyceae</taxon>
        <taxon>Prymnesiales</taxon>
        <taxon>Prymnesiaceae</taxon>
        <taxon>Prymnesium</taxon>
    </lineage>
</organism>
<keyword evidence="6 10" id="KW-0694">RNA-binding</keyword>
<evidence type="ECO:0000256" key="3">
    <source>
        <dbReference type="ARBA" id="ARBA00022664"/>
    </source>
</evidence>
<dbReference type="GO" id="GO:0005681">
    <property type="term" value="C:spliceosomal complex"/>
    <property type="evidence" value="ECO:0007669"/>
    <property type="project" value="UniProtKB-KW"/>
</dbReference>
<keyword evidence="9" id="KW-0687">Ribonucleoprotein</keyword>
<protein>
    <recommendedName>
        <fullName evidence="12">RRM domain-containing protein</fullName>
    </recommendedName>
</protein>
<feature type="domain" description="RRM" evidence="12">
    <location>
        <begin position="8"/>
        <end position="87"/>
    </location>
</feature>
<dbReference type="GO" id="GO:0006397">
    <property type="term" value="P:mRNA processing"/>
    <property type="evidence" value="ECO:0007669"/>
    <property type="project" value="UniProtKB-KW"/>
</dbReference>
<dbReference type="Proteomes" id="UP001515480">
    <property type="component" value="Unassembled WGS sequence"/>
</dbReference>
<feature type="region of interest" description="Disordered" evidence="11">
    <location>
        <begin position="93"/>
        <end position="155"/>
    </location>
</feature>
<dbReference type="SMART" id="SM00360">
    <property type="entry name" value="RRM"/>
    <property type="match status" value="2"/>
</dbReference>
<dbReference type="PROSITE" id="PS50102">
    <property type="entry name" value="RRM"/>
    <property type="match status" value="2"/>
</dbReference>
<dbReference type="FunFam" id="3.30.70.330:FF:000029">
    <property type="entry name" value="U2 small nuclear ribonucleoprotein B"/>
    <property type="match status" value="1"/>
</dbReference>
<comment type="caution">
    <text evidence="13">The sequence shown here is derived from an EMBL/GenBank/DDBJ whole genome shotgun (WGS) entry which is preliminary data.</text>
</comment>
<dbReference type="InterPro" id="IPR035979">
    <property type="entry name" value="RBD_domain_sf"/>
</dbReference>
<evidence type="ECO:0000256" key="2">
    <source>
        <dbReference type="ARBA" id="ARBA00007243"/>
    </source>
</evidence>
<dbReference type="CDD" id="cd12246">
    <property type="entry name" value="RRM1_U1A_like"/>
    <property type="match status" value="1"/>
</dbReference>
<dbReference type="GO" id="GO:0030532">
    <property type="term" value="C:small nuclear ribonucleoprotein complex"/>
    <property type="evidence" value="ECO:0007669"/>
    <property type="project" value="UniProtKB-ARBA"/>
</dbReference>
<dbReference type="InterPro" id="IPR012677">
    <property type="entry name" value="Nucleotide-bd_a/b_plait_sf"/>
</dbReference>
<keyword evidence="8" id="KW-0539">Nucleus</keyword>
<dbReference type="GO" id="GO:0003723">
    <property type="term" value="F:RNA binding"/>
    <property type="evidence" value="ECO:0007669"/>
    <property type="project" value="UniProtKB-UniRule"/>
</dbReference>
<evidence type="ECO:0000256" key="10">
    <source>
        <dbReference type="PROSITE-ProRule" id="PRU00176"/>
    </source>
</evidence>
<sequence>MEDVAPRETIYVNNLNEKVSKDEVKKSLYAVFTQFGPILDIVAIKTHKMRGQAFVVFRDVSSATQAVRQMQGFPFYDKPMRISYAKSKSDASAKLDGTYQPKDKAERQAKRKAERLALKESGGVKPKAAKTSAPPVAAEPPKSLAPDIPTPSASTPNLPNQILFVENLPEAVNEMMLSMLFQQFPGFKEVRLVPGKSGIAFVEFESELQSGVAMSGLQGFKITPTNLMKITYAKR</sequence>
<comment type="subcellular location">
    <subcellularLocation>
        <location evidence="1">Nucleus</location>
    </subcellularLocation>
</comment>
<evidence type="ECO:0000256" key="1">
    <source>
        <dbReference type="ARBA" id="ARBA00004123"/>
    </source>
</evidence>
<evidence type="ECO:0000256" key="11">
    <source>
        <dbReference type="SAM" id="MobiDB-lite"/>
    </source>
</evidence>
<accession>A0AB34ISK9</accession>
<keyword evidence="7" id="KW-0508">mRNA splicing</keyword>
<dbReference type="Gene3D" id="3.30.70.330">
    <property type="match status" value="2"/>
</dbReference>
<feature type="domain" description="RRM" evidence="12">
    <location>
        <begin position="161"/>
        <end position="235"/>
    </location>
</feature>
<dbReference type="InterPro" id="IPR000504">
    <property type="entry name" value="RRM_dom"/>
</dbReference>
<evidence type="ECO:0000256" key="4">
    <source>
        <dbReference type="ARBA" id="ARBA00022728"/>
    </source>
</evidence>
<dbReference type="FunFam" id="3.30.70.330:FF:000039">
    <property type="entry name" value="U1 small nuclear ribonucleoprotein A"/>
    <property type="match status" value="1"/>
</dbReference>
<evidence type="ECO:0000259" key="12">
    <source>
        <dbReference type="PROSITE" id="PS50102"/>
    </source>
</evidence>
<evidence type="ECO:0000256" key="8">
    <source>
        <dbReference type="ARBA" id="ARBA00023242"/>
    </source>
</evidence>
<keyword evidence="5" id="KW-0677">Repeat</keyword>
<proteinExistence type="inferred from homology"/>
<evidence type="ECO:0000256" key="7">
    <source>
        <dbReference type="ARBA" id="ARBA00023187"/>
    </source>
</evidence>
<gene>
    <name evidence="13" type="ORF">AB1Y20_010850</name>
</gene>
<dbReference type="AlphaFoldDB" id="A0AB34ISK9"/>
<dbReference type="SUPFAM" id="SSF54928">
    <property type="entry name" value="RNA-binding domain, RBD"/>
    <property type="match status" value="1"/>
</dbReference>
<keyword evidence="4" id="KW-0747">Spliceosome</keyword>
<evidence type="ECO:0000313" key="14">
    <source>
        <dbReference type="Proteomes" id="UP001515480"/>
    </source>
</evidence>
<reference evidence="13 14" key="1">
    <citation type="journal article" date="2024" name="Science">
        <title>Giant polyketide synthase enzymes in the biosynthesis of giant marine polyether toxins.</title>
        <authorList>
            <person name="Fallon T.R."/>
            <person name="Shende V.V."/>
            <person name="Wierzbicki I.H."/>
            <person name="Pendleton A.L."/>
            <person name="Watervoot N.F."/>
            <person name="Auber R.P."/>
            <person name="Gonzalez D.J."/>
            <person name="Wisecaver J.H."/>
            <person name="Moore B.S."/>
        </authorList>
    </citation>
    <scope>NUCLEOTIDE SEQUENCE [LARGE SCALE GENOMIC DNA]</scope>
    <source>
        <strain evidence="13 14">12B1</strain>
    </source>
</reference>
<name>A0AB34ISK9_PRYPA</name>
<evidence type="ECO:0000256" key="9">
    <source>
        <dbReference type="ARBA" id="ARBA00023274"/>
    </source>
</evidence>
<dbReference type="Pfam" id="PF00076">
    <property type="entry name" value="RRM_1"/>
    <property type="match status" value="2"/>
</dbReference>
<keyword evidence="14" id="KW-1185">Reference proteome</keyword>
<dbReference type="PANTHER" id="PTHR10501">
    <property type="entry name" value="U1 SMALL NUCLEAR RIBONUCLEOPROTEIN A/U2 SMALL NUCLEAR RIBONUCLEOPROTEIN B"/>
    <property type="match status" value="1"/>
</dbReference>
<keyword evidence="3" id="KW-0507">mRNA processing</keyword>
<evidence type="ECO:0000313" key="13">
    <source>
        <dbReference type="EMBL" id="KAL1504444.1"/>
    </source>
</evidence>
<evidence type="ECO:0000256" key="5">
    <source>
        <dbReference type="ARBA" id="ARBA00022737"/>
    </source>
</evidence>